<evidence type="ECO:0000313" key="4">
    <source>
        <dbReference type="EMBL" id="CAM75215.1"/>
    </source>
</evidence>
<dbReference type="InterPro" id="IPR036388">
    <property type="entry name" value="WH-like_DNA-bd_sf"/>
</dbReference>
<sequence length="229" mass="25585">MRRAERLFQIVQALRGGRLTTARQLAERLEVSDRTIYRDIAHLAASGVPIDGAAGAGYMLRDGFDIPPLMFDGAEIEALVIGARMAQAWAGTRLGQAAGLALAKIEAVIPDPLRQRMEASRLFAPDFRSPPSTRAHLDQVHTAIDSRQLLRFDYVREDGTASTRTVRPLGLFFWGPVWTLVAWCGLRDDFRTFRLDRMTDPAPTGQSFVEVSGQRLSDYMARIRTEKLL</sequence>
<reference evidence="4" key="1">
    <citation type="journal article" date="2007" name="J. Bacteriol.">
        <title>Comparative genome analysis of four magnetotactic bacteria reveals a complex set of group-specific genes implicated in magnetosome biomineralization and function.</title>
        <authorList>
            <person name="Richter M."/>
            <person name="Kube M."/>
            <person name="Bazylinski D.A."/>
            <person name="Lombardot T."/>
            <person name="Gloeckner F.O."/>
            <person name="Reinhardt R."/>
            <person name="Schueler D."/>
        </authorList>
    </citation>
    <scope>NUCLEOTIDE SEQUENCE</scope>
    <source>
        <strain evidence="4">MSR-1</strain>
    </source>
</reference>
<dbReference type="InterPro" id="IPR001034">
    <property type="entry name" value="DeoR_HTH"/>
</dbReference>
<evidence type="ECO:0000256" key="1">
    <source>
        <dbReference type="ARBA" id="ARBA00023015"/>
    </source>
</evidence>
<dbReference type="RefSeq" id="WP_106002371.1">
    <property type="nucleotide sequence ID" value="NZ_CP027527.1"/>
</dbReference>
<dbReference type="GO" id="GO:0003700">
    <property type="term" value="F:DNA-binding transcription factor activity"/>
    <property type="evidence" value="ECO:0007669"/>
    <property type="project" value="InterPro"/>
</dbReference>
<dbReference type="InterPro" id="IPR051534">
    <property type="entry name" value="CBASS_pafABC_assoc_protein"/>
</dbReference>
<dbReference type="InterPro" id="IPR026881">
    <property type="entry name" value="WYL_dom"/>
</dbReference>
<dbReference type="EMBL" id="CU459003">
    <property type="protein sequence ID" value="CAM75215.1"/>
    <property type="molecule type" value="Genomic_DNA"/>
</dbReference>
<keyword evidence="2" id="KW-0804">Transcription</keyword>
<dbReference type="PANTHER" id="PTHR34580">
    <property type="match status" value="1"/>
</dbReference>
<keyword evidence="1" id="KW-0805">Transcription regulation</keyword>
<accession>A4TX58</accession>
<dbReference type="Pfam" id="PF13280">
    <property type="entry name" value="WYL"/>
    <property type="match status" value="1"/>
</dbReference>
<proteinExistence type="predicted"/>
<protein>
    <submittedName>
        <fullName evidence="4">Transcriptional regulator</fullName>
    </submittedName>
</protein>
<evidence type="ECO:0000256" key="2">
    <source>
        <dbReference type="ARBA" id="ARBA00023163"/>
    </source>
</evidence>
<dbReference type="PROSITE" id="PS52050">
    <property type="entry name" value="WYL"/>
    <property type="match status" value="1"/>
</dbReference>
<evidence type="ECO:0000259" key="3">
    <source>
        <dbReference type="PROSITE" id="PS51000"/>
    </source>
</evidence>
<name>A4TX58_9PROT</name>
<feature type="domain" description="HTH deoR-type" evidence="3">
    <location>
        <begin position="3"/>
        <end position="58"/>
    </location>
</feature>
<dbReference type="InterPro" id="IPR013196">
    <property type="entry name" value="HTH_11"/>
</dbReference>
<dbReference type="Pfam" id="PF08279">
    <property type="entry name" value="HTH_11"/>
    <property type="match status" value="1"/>
</dbReference>
<dbReference type="PANTHER" id="PTHR34580:SF3">
    <property type="entry name" value="PROTEIN PAFB"/>
    <property type="match status" value="1"/>
</dbReference>
<dbReference type="AlphaFoldDB" id="A4TX58"/>
<dbReference type="Gene3D" id="1.10.10.10">
    <property type="entry name" value="Winged helix-like DNA-binding domain superfamily/Winged helix DNA-binding domain"/>
    <property type="match status" value="1"/>
</dbReference>
<gene>
    <name evidence="4" type="ORF">MGR_1666</name>
</gene>
<dbReference type="InterPro" id="IPR036390">
    <property type="entry name" value="WH_DNA-bd_sf"/>
</dbReference>
<dbReference type="SUPFAM" id="SSF46785">
    <property type="entry name" value="Winged helix' DNA-binding domain"/>
    <property type="match status" value="1"/>
</dbReference>
<organism evidence="4">
    <name type="scientific">Magnetospirillum gryphiswaldense</name>
    <dbReference type="NCBI Taxonomy" id="55518"/>
    <lineage>
        <taxon>Bacteria</taxon>
        <taxon>Pseudomonadati</taxon>
        <taxon>Pseudomonadota</taxon>
        <taxon>Alphaproteobacteria</taxon>
        <taxon>Rhodospirillales</taxon>
        <taxon>Rhodospirillaceae</taxon>
        <taxon>Magnetospirillum</taxon>
    </lineage>
</organism>
<dbReference type="PROSITE" id="PS51000">
    <property type="entry name" value="HTH_DEOR_2"/>
    <property type="match status" value="1"/>
</dbReference>